<name>A0ABD0ML11_CIRMR</name>
<protein>
    <submittedName>
        <fullName evidence="2">Uncharacterized protein</fullName>
    </submittedName>
</protein>
<sequence length="197" mass="21979">TTFTEHTTPIALPATTTNNDPPPPETQTLTQELEGASVIIKKQCPKCHTTQTDFNIKQTYHRCNSCKILRRNASYTTKCNSSLIFKVHDNEASLTITNSLLTQFIRHEQDITDMDSQDIEEYLIQSGPLTVEYTIANQIIRIHKAPSTAEQIAPRETDGNGHEIHDTDLPSHSPTTVRAALQTSALTQCSKRHGLNI</sequence>
<evidence type="ECO:0000313" key="3">
    <source>
        <dbReference type="Proteomes" id="UP001529510"/>
    </source>
</evidence>
<feature type="region of interest" description="Disordered" evidence="1">
    <location>
        <begin position="1"/>
        <end position="28"/>
    </location>
</feature>
<feature type="region of interest" description="Disordered" evidence="1">
    <location>
        <begin position="153"/>
        <end position="174"/>
    </location>
</feature>
<dbReference type="AlphaFoldDB" id="A0ABD0ML11"/>
<feature type="compositionally biased region" description="Basic and acidic residues" evidence="1">
    <location>
        <begin position="153"/>
        <end position="169"/>
    </location>
</feature>
<dbReference type="EMBL" id="JAMKFB020000477">
    <property type="protein sequence ID" value="KAL0149331.1"/>
    <property type="molecule type" value="Genomic_DNA"/>
</dbReference>
<proteinExistence type="predicted"/>
<comment type="caution">
    <text evidence="2">The sequence shown here is derived from an EMBL/GenBank/DDBJ whole genome shotgun (WGS) entry which is preliminary data.</text>
</comment>
<gene>
    <name evidence="2" type="ORF">M9458_055369</name>
</gene>
<evidence type="ECO:0000313" key="2">
    <source>
        <dbReference type="EMBL" id="KAL0149331.1"/>
    </source>
</evidence>
<organism evidence="2 3">
    <name type="scientific">Cirrhinus mrigala</name>
    <name type="common">Mrigala</name>
    <dbReference type="NCBI Taxonomy" id="683832"/>
    <lineage>
        <taxon>Eukaryota</taxon>
        <taxon>Metazoa</taxon>
        <taxon>Chordata</taxon>
        <taxon>Craniata</taxon>
        <taxon>Vertebrata</taxon>
        <taxon>Euteleostomi</taxon>
        <taxon>Actinopterygii</taxon>
        <taxon>Neopterygii</taxon>
        <taxon>Teleostei</taxon>
        <taxon>Ostariophysi</taxon>
        <taxon>Cypriniformes</taxon>
        <taxon>Cyprinidae</taxon>
        <taxon>Labeoninae</taxon>
        <taxon>Labeonini</taxon>
        <taxon>Cirrhinus</taxon>
    </lineage>
</organism>
<dbReference type="Proteomes" id="UP001529510">
    <property type="component" value="Unassembled WGS sequence"/>
</dbReference>
<feature type="non-terminal residue" evidence="2">
    <location>
        <position position="1"/>
    </location>
</feature>
<reference evidence="2 3" key="1">
    <citation type="submission" date="2024-05" db="EMBL/GenBank/DDBJ databases">
        <title>Genome sequencing and assembly of Indian major carp, Cirrhinus mrigala (Hamilton, 1822).</title>
        <authorList>
            <person name="Mohindra V."/>
            <person name="Chowdhury L.M."/>
            <person name="Lal K."/>
            <person name="Jena J.K."/>
        </authorList>
    </citation>
    <scope>NUCLEOTIDE SEQUENCE [LARGE SCALE GENOMIC DNA]</scope>
    <source>
        <strain evidence="2">CM1030</strain>
        <tissue evidence="2">Blood</tissue>
    </source>
</reference>
<accession>A0ABD0ML11</accession>
<keyword evidence="3" id="KW-1185">Reference proteome</keyword>
<evidence type="ECO:0000256" key="1">
    <source>
        <dbReference type="SAM" id="MobiDB-lite"/>
    </source>
</evidence>